<dbReference type="RefSeq" id="WP_264208546.1">
    <property type="nucleotide sequence ID" value="NZ_JAOZEW010000036.1"/>
</dbReference>
<evidence type="ECO:0000259" key="2">
    <source>
        <dbReference type="Pfam" id="PF26603"/>
    </source>
</evidence>
<protein>
    <recommendedName>
        <fullName evidence="2">DUF8188 domain-containing protein</fullName>
    </recommendedName>
</protein>
<proteinExistence type="predicted"/>
<name>A0A9X3C078_9FLAO</name>
<feature type="transmembrane region" description="Helical" evidence="1">
    <location>
        <begin position="6"/>
        <end position="27"/>
    </location>
</feature>
<dbReference type="Pfam" id="PF26603">
    <property type="entry name" value="DUF8188"/>
    <property type="match status" value="1"/>
</dbReference>
<keyword evidence="1" id="KW-0472">Membrane</keyword>
<keyword evidence="4" id="KW-1185">Reference proteome</keyword>
<keyword evidence="1" id="KW-1133">Transmembrane helix</keyword>
<dbReference type="InterPro" id="IPR058501">
    <property type="entry name" value="DUF8188"/>
</dbReference>
<keyword evidence="1" id="KW-0812">Transmembrane</keyword>
<organism evidence="3 4">
    <name type="scientific">Flavobacterium shii</name>
    <dbReference type="NCBI Taxonomy" id="2987687"/>
    <lineage>
        <taxon>Bacteria</taxon>
        <taxon>Pseudomonadati</taxon>
        <taxon>Bacteroidota</taxon>
        <taxon>Flavobacteriia</taxon>
        <taxon>Flavobacteriales</taxon>
        <taxon>Flavobacteriaceae</taxon>
        <taxon>Flavobacterium</taxon>
    </lineage>
</organism>
<reference evidence="3" key="1">
    <citation type="submission" date="2022-10" db="EMBL/GenBank/DDBJ databases">
        <title>Two novel species of Flavobacterium.</title>
        <authorList>
            <person name="Liu Q."/>
            <person name="Xin Y.-H."/>
        </authorList>
    </citation>
    <scope>NUCLEOTIDE SEQUENCE</scope>
    <source>
        <strain evidence="3">LS1R49</strain>
    </source>
</reference>
<evidence type="ECO:0000313" key="3">
    <source>
        <dbReference type="EMBL" id="MCV9930476.1"/>
    </source>
</evidence>
<dbReference type="AlphaFoldDB" id="A0A9X3C078"/>
<sequence length="178" mass="20274">MKNLGVPYAIGYIIAGIIILPLLIFAVDKILFKGNNAEKYIYQYLDNSEELKIKIDLDAKTNYTIEDLKSTAEGKDFTFGHEIYTAFLSRKGGKIYIDKIGFYSEEYRKFFTIRLTNMGDNYYLRNVIKNKNVIITVNKDDMSNPLYGTKQNPIPIFKVVGDGKPITINSTDKNGLTT</sequence>
<evidence type="ECO:0000313" key="4">
    <source>
        <dbReference type="Proteomes" id="UP001151079"/>
    </source>
</evidence>
<comment type="caution">
    <text evidence="3">The sequence shown here is derived from an EMBL/GenBank/DDBJ whole genome shotgun (WGS) entry which is preliminary data.</text>
</comment>
<feature type="non-terminal residue" evidence="3">
    <location>
        <position position="178"/>
    </location>
</feature>
<accession>A0A9X3C078</accession>
<dbReference type="Proteomes" id="UP001151079">
    <property type="component" value="Unassembled WGS sequence"/>
</dbReference>
<evidence type="ECO:0000256" key="1">
    <source>
        <dbReference type="SAM" id="Phobius"/>
    </source>
</evidence>
<feature type="domain" description="DUF8188" evidence="2">
    <location>
        <begin position="36"/>
        <end position="166"/>
    </location>
</feature>
<gene>
    <name evidence="3" type="ORF">OIU83_22640</name>
</gene>
<dbReference type="EMBL" id="JAOZEW010000036">
    <property type="protein sequence ID" value="MCV9930476.1"/>
    <property type="molecule type" value="Genomic_DNA"/>
</dbReference>